<dbReference type="eggNOG" id="COG0201">
    <property type="taxonomic scope" value="Bacteria"/>
</dbReference>
<feature type="transmembrane region" description="Helical" evidence="2">
    <location>
        <begin position="228"/>
        <end position="250"/>
    </location>
</feature>
<dbReference type="InterPro" id="IPR023201">
    <property type="entry name" value="SecY_dom_sf"/>
</dbReference>
<dbReference type="RefSeq" id="WP_015031560.1">
    <property type="nucleotide sequence ID" value="NC_018750.1"/>
</dbReference>
<dbReference type="Proteomes" id="UP000006854">
    <property type="component" value="Chromosome"/>
</dbReference>
<keyword evidence="2" id="KW-0812">Transmembrane</keyword>
<feature type="transmembrane region" description="Helical" evidence="2">
    <location>
        <begin position="391"/>
        <end position="410"/>
    </location>
</feature>
<gene>
    <name evidence="3" type="ordered locus">SVEN_0354</name>
</gene>
<evidence type="ECO:0000313" key="3">
    <source>
        <dbReference type="EMBL" id="CCA53641.1"/>
    </source>
</evidence>
<feature type="transmembrane region" description="Helical" evidence="2">
    <location>
        <begin position="362"/>
        <end position="384"/>
    </location>
</feature>
<dbReference type="STRING" id="953739.SVEN_0354"/>
<dbReference type="OrthoDB" id="9809248at2"/>
<dbReference type="PANTHER" id="PTHR10906">
    <property type="entry name" value="SECY/SEC61-ALPHA FAMILY MEMBER"/>
    <property type="match status" value="1"/>
</dbReference>
<organism evidence="3 4">
    <name type="scientific">Streptomyces venezuelae (strain ATCC 10712 / CBS 650.69 / DSM 40230 / JCM 4526 / NBRC 13096 / PD 04745)</name>
    <dbReference type="NCBI Taxonomy" id="953739"/>
    <lineage>
        <taxon>Bacteria</taxon>
        <taxon>Bacillati</taxon>
        <taxon>Actinomycetota</taxon>
        <taxon>Actinomycetes</taxon>
        <taxon>Kitasatosporales</taxon>
        <taxon>Streptomycetaceae</taxon>
        <taxon>Streptomyces</taxon>
    </lineage>
</organism>
<accession>F2R5Y0</accession>
<evidence type="ECO:0000256" key="2">
    <source>
        <dbReference type="SAM" id="Phobius"/>
    </source>
</evidence>
<dbReference type="SUPFAM" id="SSF103491">
    <property type="entry name" value="Preprotein translocase SecY subunit"/>
    <property type="match status" value="1"/>
</dbReference>
<evidence type="ECO:0000313" key="4">
    <source>
        <dbReference type="Proteomes" id="UP000006854"/>
    </source>
</evidence>
<sequence length="430" mass="43783">MLARALRVPALRKRLLFTVLAVVLFRLGQNLPLPGLRADALEAPGVDAGGGGEAAGGDPRLYGLVELLTGDGLGELSVLTFGILPALAARLVADLAGPLIPRVRLLAASGQDGAAVLARRTRWLAVLLAAVLGVVVTTGVYGDGCVPLTGLCAPGESGLVQERADGPLGAVTLVACMTAGAAVVLWLSGLITARGIGEGLSVLLVAQLAAVVPGQVADAARETGGARAALVVLAVVLALVVMAVLAVLVGQAERRIPLQRTKRMIGRHPLGPAPTYVPVRGGQGGFGMMIPASLLLLVPAPAGPWLLPGYVLLVLGHAWLRAGTEPDTVEVAERLKRSGMFVPGIPMGRPTAQYLAYVRSRIGLAAALCMTVVALLPVAALLVLDGPAERFALSATTLLIVAGAAVGTALPATRQLGSFAAQHAYGPILR</sequence>
<protein>
    <recommendedName>
        <fullName evidence="5">Preprotein translocase subunit SecY</fullName>
    </recommendedName>
</protein>
<dbReference type="KEGG" id="sve:SVEN_0354"/>
<dbReference type="Pfam" id="PF00344">
    <property type="entry name" value="SecY"/>
    <property type="match status" value="1"/>
</dbReference>
<dbReference type="HOGENOM" id="CLU_030313_0_0_11"/>
<keyword evidence="2" id="KW-0472">Membrane</keyword>
<feature type="transmembrane region" description="Helical" evidence="2">
    <location>
        <begin position="168"/>
        <end position="187"/>
    </location>
</feature>
<dbReference type="AlphaFoldDB" id="F2R5Y0"/>
<keyword evidence="2" id="KW-1133">Transmembrane helix</keyword>
<proteinExistence type="inferred from homology"/>
<reference evidence="3 4" key="1">
    <citation type="journal article" date="2011" name="BMC Genomics">
        <title>Genome-wide analysis of the role of GlnR in Streptomyces venezuelae provides new insights into global nitrogen regulation in actinomycetes.</title>
        <authorList>
            <person name="Pullan S.T."/>
            <person name="Bibb M.J."/>
            <person name="Merrick M."/>
        </authorList>
    </citation>
    <scope>NUCLEOTIDE SEQUENCE [LARGE SCALE GENOMIC DNA]</scope>
    <source>
        <strain evidence="3">ATCC 10712</strain>
    </source>
</reference>
<dbReference type="PATRIC" id="fig|953739.5.peg.5920"/>
<dbReference type="PRINTS" id="PR00303">
    <property type="entry name" value="SECYTRNLCASE"/>
</dbReference>
<evidence type="ECO:0000256" key="1">
    <source>
        <dbReference type="RuleBase" id="RU004349"/>
    </source>
</evidence>
<keyword evidence="4" id="KW-1185">Reference proteome</keyword>
<feature type="transmembrane region" description="Helical" evidence="2">
    <location>
        <begin position="294"/>
        <end position="320"/>
    </location>
</feature>
<dbReference type="Gene3D" id="1.10.3370.10">
    <property type="entry name" value="SecY subunit domain"/>
    <property type="match status" value="1"/>
</dbReference>
<name>F2R5Y0_STRVP</name>
<comment type="similarity">
    <text evidence="1">Belongs to the SecY/SEC61-alpha family.</text>
</comment>
<dbReference type="EMBL" id="FR845719">
    <property type="protein sequence ID" value="CCA53641.1"/>
    <property type="molecule type" value="Genomic_DNA"/>
</dbReference>
<dbReference type="GO" id="GO:0015031">
    <property type="term" value="P:protein transport"/>
    <property type="evidence" value="ECO:0007669"/>
    <property type="project" value="InterPro"/>
</dbReference>
<dbReference type="InterPro" id="IPR002208">
    <property type="entry name" value="SecY/SEC61-alpha"/>
</dbReference>
<dbReference type="GO" id="GO:0016020">
    <property type="term" value="C:membrane"/>
    <property type="evidence" value="ECO:0007669"/>
    <property type="project" value="InterPro"/>
</dbReference>
<dbReference type="GeneID" id="51860953"/>
<feature type="transmembrane region" description="Helical" evidence="2">
    <location>
        <begin position="199"/>
        <end position="216"/>
    </location>
</feature>
<dbReference type="PIRSF" id="PIRSF004557">
    <property type="entry name" value="SecY"/>
    <property type="match status" value="1"/>
</dbReference>
<evidence type="ECO:0008006" key="5">
    <source>
        <dbReference type="Google" id="ProtNLM"/>
    </source>
</evidence>
<feature type="transmembrane region" description="Helical" evidence="2">
    <location>
        <begin position="121"/>
        <end position="141"/>
    </location>
</feature>